<dbReference type="InterPro" id="IPR001331">
    <property type="entry name" value="GDS_CDC24_CS"/>
</dbReference>
<dbReference type="Gene3D" id="2.120.10.80">
    <property type="entry name" value="Kelch-type beta propeller"/>
    <property type="match status" value="1"/>
</dbReference>
<feature type="compositionally biased region" description="Low complexity" evidence="1">
    <location>
        <begin position="1004"/>
        <end position="1016"/>
    </location>
</feature>
<feature type="compositionally biased region" description="Basic residues" evidence="1">
    <location>
        <begin position="933"/>
        <end position="949"/>
    </location>
</feature>
<dbReference type="EMBL" id="JAPFFF010000010">
    <property type="protein sequence ID" value="KAK8880795.1"/>
    <property type="molecule type" value="Genomic_DNA"/>
</dbReference>
<proteinExistence type="predicted"/>
<dbReference type="SUPFAM" id="SSF48065">
    <property type="entry name" value="DBL homology domain (DH-domain)"/>
    <property type="match status" value="1"/>
</dbReference>
<dbReference type="SMART" id="SM00612">
    <property type="entry name" value="Kelch"/>
    <property type="match status" value="3"/>
</dbReference>
<dbReference type="InterPro" id="IPR006652">
    <property type="entry name" value="Kelch_1"/>
</dbReference>
<dbReference type="CDD" id="cd00160">
    <property type="entry name" value="RhoGEF"/>
    <property type="match status" value="1"/>
</dbReference>
<dbReference type="Proteomes" id="UP001470230">
    <property type="component" value="Unassembled WGS sequence"/>
</dbReference>
<evidence type="ECO:0000313" key="4">
    <source>
        <dbReference type="Proteomes" id="UP001470230"/>
    </source>
</evidence>
<dbReference type="InterPro" id="IPR015915">
    <property type="entry name" value="Kelch-typ_b-propeller"/>
</dbReference>
<name>A0ABR2JPV0_9EUKA</name>
<feature type="compositionally biased region" description="Low complexity" evidence="1">
    <location>
        <begin position="1132"/>
        <end position="1145"/>
    </location>
</feature>
<feature type="compositionally biased region" description="Low complexity" evidence="1">
    <location>
        <begin position="1187"/>
        <end position="1196"/>
    </location>
</feature>
<accession>A0ABR2JPV0</accession>
<evidence type="ECO:0000313" key="3">
    <source>
        <dbReference type="EMBL" id="KAK8880795.1"/>
    </source>
</evidence>
<feature type="compositionally biased region" description="Polar residues" evidence="1">
    <location>
        <begin position="869"/>
        <end position="887"/>
    </location>
</feature>
<feature type="compositionally biased region" description="Basic and acidic residues" evidence="1">
    <location>
        <begin position="959"/>
        <end position="972"/>
    </location>
</feature>
<feature type="compositionally biased region" description="Basic and acidic residues" evidence="1">
    <location>
        <begin position="988"/>
        <end position="1000"/>
    </location>
</feature>
<feature type="region of interest" description="Disordered" evidence="1">
    <location>
        <begin position="869"/>
        <end position="1031"/>
    </location>
</feature>
<dbReference type="Pfam" id="PF00621">
    <property type="entry name" value="RhoGEF"/>
    <property type="match status" value="1"/>
</dbReference>
<evidence type="ECO:0000256" key="1">
    <source>
        <dbReference type="SAM" id="MobiDB-lite"/>
    </source>
</evidence>
<dbReference type="InterPro" id="IPR051092">
    <property type="entry name" value="FYVE_RhoGEF_PH"/>
</dbReference>
<evidence type="ECO:0000259" key="2">
    <source>
        <dbReference type="PROSITE" id="PS50010"/>
    </source>
</evidence>
<sequence length="1226" mass="139575">MGNFVLFREYQKSNIVKKAEELKGKTAGEILQMFQHEDLVLFVTTPFYSEPIDKSAIPLQLYPEVVLSSKPHEKEDLHLEEELPNAYFSFKELTFPHQISLFVCSDVQEVQIPPFEVIIDLESVYDGNDIFELIDHSFTMKHSDSSTTSFTLKESASTIIARAKTENILFHFNLSESSHKLIKKRISILQEMQETEKNYIHDIQMLIDFWEPNVRQLRIFNESELSQIFKDFPTIYKCHQSFLESLKQRGCEFSAIVGDVFLEFSDYFKLSLPYISSYHTIIQILNSKPRILTLNDPENGKDLTSYLITPVQRIPRYILYLKELLKKTPTFHPDYIELELASSRIQNITIEMDISTKKAQQMNEIWMIQKSLTKPFSLISPNRCLKYTLDITFKSEPCHLYLFNDFILIASYDKRSQTVLLGSSLLNFHYFPCFSQIGFQIKKKIYYAQFKNEEKRQEFVSNLEDLRLSQDKRSSADLSMFLWSNPFVPKYLPKLSFIDGVQVNDSYVFFGDGTLVTINMKIGAVTSIQSPFGSRMGFAMTSNNTDRIFIIGGYVKQTDEYYNDIWQYELFLNKWTNLTKTISCREFQSRCEHVAVYDDNKIYVFGGRSRKNFLNDVSIFYLTTKKWNVLKLDKSPPPRSLHSAVMIEKSIIVLGGHNQQTVFNDVNVFDTNTLEWKSVLVNCSIIPKRYGHRSIALQDMIVIIGGTVDGETVQKPSVISVSDNYSCKSYKCAGNYPFNEHIEGHFAVCFDREKLNMYVYNHCSIFLVQLPQDVKQTYVCNAKNEIHGRLFHTTVASSKRLSATIEEGDMFQSIQSRRRMQKFGTCYVPKSKNLNAFPRSRRRMHVDRKAMMLPDNEFTGIMTKLPNTIQYSDLKTDPKPSTFSVSMSDDENSEGSIPKKKKKLFSTSTSTTTESSSRDNSSNSENESEGKKSGPHKKSKKSKKNKRNHSPAGSSSENEGSHKIEEKIEKKFKNFFKKKSTSSQNSDIEAKTSKKAEVNEKSTNNNEKIVNNNEKIVNYDENDNDASKSSSEKIPVINIELESQKNDDNKNKSKNVALFGSTMINTKHNFLNNESESNQQQAVVINSSNSTPAFSNKAEEEIPNCLKNGAQANHPFMKSSSITSTANDESYATGSPSASISGSSTDSAASLLVPASSSEIRRENVLSKNANNSSNIRMAELSSTRSVLSNSILSSSQTQPINNSFDSVPLESESSSDLVKGPAKDD</sequence>
<feature type="compositionally biased region" description="Low complexity" evidence="1">
    <location>
        <begin position="905"/>
        <end position="925"/>
    </location>
</feature>
<feature type="compositionally biased region" description="Polar residues" evidence="1">
    <location>
        <begin position="1118"/>
        <end position="1130"/>
    </location>
</feature>
<dbReference type="SMART" id="SM00325">
    <property type="entry name" value="RhoGEF"/>
    <property type="match status" value="1"/>
</dbReference>
<feature type="region of interest" description="Disordered" evidence="1">
    <location>
        <begin position="1187"/>
        <end position="1226"/>
    </location>
</feature>
<dbReference type="PROSITE" id="PS00741">
    <property type="entry name" value="DH_1"/>
    <property type="match status" value="1"/>
</dbReference>
<gene>
    <name evidence="3" type="ORF">M9Y10_003485</name>
</gene>
<reference evidence="3 4" key="1">
    <citation type="submission" date="2024-04" db="EMBL/GenBank/DDBJ databases">
        <title>Tritrichomonas musculus Genome.</title>
        <authorList>
            <person name="Alves-Ferreira E."/>
            <person name="Grigg M."/>
            <person name="Lorenzi H."/>
            <person name="Galac M."/>
        </authorList>
    </citation>
    <scope>NUCLEOTIDE SEQUENCE [LARGE SCALE GENOMIC DNA]</scope>
    <source>
        <strain evidence="3 4">EAF2021</strain>
    </source>
</reference>
<dbReference type="InterPro" id="IPR000219">
    <property type="entry name" value="DH_dom"/>
</dbReference>
<protein>
    <recommendedName>
        <fullName evidence="2">DH domain-containing protein</fullName>
    </recommendedName>
</protein>
<dbReference type="PANTHER" id="PTHR12673:SF159">
    <property type="entry name" value="LD03170P"/>
    <property type="match status" value="1"/>
</dbReference>
<feature type="domain" description="DH" evidence="2">
    <location>
        <begin position="184"/>
        <end position="355"/>
    </location>
</feature>
<dbReference type="PANTHER" id="PTHR12673">
    <property type="entry name" value="FACIOGENITAL DYSPLASIA PROTEIN"/>
    <property type="match status" value="1"/>
</dbReference>
<dbReference type="InterPro" id="IPR035899">
    <property type="entry name" value="DBL_dom_sf"/>
</dbReference>
<keyword evidence="4" id="KW-1185">Reference proteome</keyword>
<dbReference type="PROSITE" id="PS50010">
    <property type="entry name" value="DH_2"/>
    <property type="match status" value="1"/>
</dbReference>
<organism evidence="3 4">
    <name type="scientific">Tritrichomonas musculus</name>
    <dbReference type="NCBI Taxonomy" id="1915356"/>
    <lineage>
        <taxon>Eukaryota</taxon>
        <taxon>Metamonada</taxon>
        <taxon>Parabasalia</taxon>
        <taxon>Tritrichomonadida</taxon>
        <taxon>Tritrichomonadidae</taxon>
        <taxon>Tritrichomonas</taxon>
    </lineage>
</organism>
<dbReference type="Gene3D" id="1.20.900.10">
    <property type="entry name" value="Dbl homology (DH) domain"/>
    <property type="match status" value="1"/>
</dbReference>
<comment type="caution">
    <text evidence="3">The sequence shown here is derived from an EMBL/GenBank/DDBJ whole genome shotgun (WGS) entry which is preliminary data.</text>
</comment>
<dbReference type="SUPFAM" id="SSF117281">
    <property type="entry name" value="Kelch motif"/>
    <property type="match status" value="1"/>
</dbReference>
<feature type="region of interest" description="Disordered" evidence="1">
    <location>
        <begin position="1116"/>
        <end position="1145"/>
    </location>
</feature>
<feature type="compositionally biased region" description="Polar residues" evidence="1">
    <location>
        <begin position="1197"/>
        <end position="1217"/>
    </location>
</feature>
<dbReference type="Pfam" id="PF24681">
    <property type="entry name" value="Kelch_KLHDC2_KLHL20_DRC7"/>
    <property type="match status" value="1"/>
</dbReference>